<dbReference type="Gene3D" id="3.30.110.200">
    <property type="match status" value="1"/>
</dbReference>
<dbReference type="NCBIfam" id="TIGR00254">
    <property type="entry name" value="GGDEF"/>
    <property type="match status" value="1"/>
</dbReference>
<dbReference type="Pfam" id="PF00563">
    <property type="entry name" value="EAL"/>
    <property type="match status" value="1"/>
</dbReference>
<dbReference type="InterPro" id="IPR035919">
    <property type="entry name" value="EAL_sf"/>
</dbReference>
<dbReference type="RefSeq" id="WP_126463692.1">
    <property type="nucleotide sequence ID" value="NZ_AP018721.1"/>
</dbReference>
<dbReference type="AlphaFoldDB" id="A0A4V2UQQ1"/>
<dbReference type="PROSITE" id="PS50887">
    <property type="entry name" value="GGDEF"/>
    <property type="match status" value="1"/>
</dbReference>
<dbReference type="EMBL" id="SLZY01000007">
    <property type="protein sequence ID" value="TCS71922.1"/>
    <property type="molecule type" value="Genomic_DNA"/>
</dbReference>
<dbReference type="Gene3D" id="3.30.70.270">
    <property type="match status" value="1"/>
</dbReference>
<feature type="domain" description="EAL" evidence="1">
    <location>
        <begin position="408"/>
        <end position="648"/>
    </location>
</feature>
<organism evidence="4 5">
    <name type="scientific">Sulfuritortus calidifontis</name>
    <dbReference type="NCBI Taxonomy" id="1914471"/>
    <lineage>
        <taxon>Bacteria</taxon>
        <taxon>Pseudomonadati</taxon>
        <taxon>Pseudomonadota</taxon>
        <taxon>Betaproteobacteria</taxon>
        <taxon>Nitrosomonadales</taxon>
        <taxon>Thiobacillaceae</taxon>
        <taxon>Sulfuritortus</taxon>
    </lineage>
</organism>
<dbReference type="GO" id="GO:0071111">
    <property type="term" value="F:cyclic-guanylate-specific phosphodiesterase activity"/>
    <property type="evidence" value="ECO:0007669"/>
    <property type="project" value="InterPro"/>
</dbReference>
<evidence type="ECO:0000259" key="3">
    <source>
        <dbReference type="PROSITE" id="PS50887"/>
    </source>
</evidence>
<dbReference type="CDD" id="cd01948">
    <property type="entry name" value="EAL"/>
    <property type="match status" value="1"/>
</dbReference>
<dbReference type="PANTHER" id="PTHR33121:SF23">
    <property type="entry name" value="CYCLIC DI-GMP PHOSPHODIESTERASE PDEB"/>
    <property type="match status" value="1"/>
</dbReference>
<comment type="caution">
    <text evidence="4">The sequence shown here is derived from an EMBL/GenBank/DDBJ whole genome shotgun (WGS) entry which is preliminary data.</text>
</comment>
<sequence>MTLRRQLFFGLSIVFLLICGSLLLVTVNATRDYLEQQLASHAQDTATALTRVLGEAMAKDDRVLAETQIAAVFDRGYFQQIAILSTGGARLVGRELPARIEGVPAWFTTLFPLKTPAGEAFLTAGWRQIGKIIVVSQPTIAYQHLWQNTVGMFWWIFGIYLLTLLATRILLRVILEPLLNIERTALAIGQKRFERIGDIPKARELQRVVVAMNDLSQRVAAILDEETARAERYRKEAYEDEVTHLDNRRSFYLRLSQVLQADYGYAGGVLIMLHLDGLDQYNTEYSYPRGDSLLAVIAHAAREALGERAAIMARMGGSTFAFLCLDLDKVECEALNKALQEKVNAVLVHSEAFHHVFYSIGVAYFHSGEAHSQILGRADLAMETARQSGQNMVRVLGDDLPVATSMGSYSWRMIIQSALEEERWVLLAQPVVNLADRSPMHHEVVARLLDAQGNLIPAAHFLPMAQRHQFMVRIDRALVTLTLGLLANAESDMGRLAVNVSAQGVADDDFLGWLSNQLRQLGPQAHRLAFEMTEFACTRDKEATQRFISLLREHGAQFGIDHFGLDPQSPNALRQFPPDYLKLDGGLVRELPHNEDSRMVLKAIVHLARSLDATVIAQHVEDEELVATLKENQVDGAQGYYFGKPERI</sequence>
<dbReference type="GO" id="GO:0016020">
    <property type="term" value="C:membrane"/>
    <property type="evidence" value="ECO:0007669"/>
    <property type="project" value="InterPro"/>
</dbReference>
<dbReference type="Proteomes" id="UP000295135">
    <property type="component" value="Unassembled WGS sequence"/>
</dbReference>
<dbReference type="InterPro" id="IPR001633">
    <property type="entry name" value="EAL_dom"/>
</dbReference>
<dbReference type="PROSITE" id="PS50883">
    <property type="entry name" value="EAL"/>
    <property type="match status" value="1"/>
</dbReference>
<dbReference type="Gene3D" id="6.20.270.20">
    <property type="entry name" value="LapD/MoxY periplasmic domain"/>
    <property type="match status" value="1"/>
</dbReference>
<dbReference type="SUPFAM" id="SSF141868">
    <property type="entry name" value="EAL domain-like"/>
    <property type="match status" value="1"/>
</dbReference>
<dbReference type="InterPro" id="IPR043128">
    <property type="entry name" value="Rev_trsase/Diguanyl_cyclase"/>
</dbReference>
<protein>
    <submittedName>
        <fullName evidence="4">Diguanylate cyclase/phosphodiesterase</fullName>
    </submittedName>
</protein>
<name>A0A4V2UQQ1_9PROT</name>
<evidence type="ECO:0000259" key="2">
    <source>
        <dbReference type="PROSITE" id="PS50885"/>
    </source>
</evidence>
<dbReference type="SUPFAM" id="SSF55073">
    <property type="entry name" value="Nucleotide cyclase"/>
    <property type="match status" value="1"/>
</dbReference>
<dbReference type="Pfam" id="PF00990">
    <property type="entry name" value="GGDEF"/>
    <property type="match status" value="1"/>
</dbReference>
<evidence type="ECO:0000259" key="1">
    <source>
        <dbReference type="PROSITE" id="PS50883"/>
    </source>
</evidence>
<dbReference type="SMART" id="SM00052">
    <property type="entry name" value="EAL"/>
    <property type="match status" value="1"/>
</dbReference>
<dbReference type="CDD" id="cd01949">
    <property type="entry name" value="GGDEF"/>
    <property type="match status" value="1"/>
</dbReference>
<keyword evidence="5" id="KW-1185">Reference proteome</keyword>
<accession>A0A4V2UQQ1</accession>
<dbReference type="PANTHER" id="PTHR33121">
    <property type="entry name" value="CYCLIC DI-GMP PHOSPHODIESTERASE PDEF"/>
    <property type="match status" value="1"/>
</dbReference>
<dbReference type="Gene3D" id="3.20.20.450">
    <property type="entry name" value="EAL domain"/>
    <property type="match status" value="1"/>
</dbReference>
<dbReference type="InterPro" id="IPR000160">
    <property type="entry name" value="GGDEF_dom"/>
</dbReference>
<feature type="domain" description="GGDEF" evidence="3">
    <location>
        <begin position="266"/>
        <end position="398"/>
    </location>
</feature>
<dbReference type="InterPro" id="IPR042461">
    <property type="entry name" value="LapD_MoxY_peri_C"/>
</dbReference>
<dbReference type="OrthoDB" id="5894408at2"/>
<dbReference type="InterPro" id="IPR003660">
    <property type="entry name" value="HAMP_dom"/>
</dbReference>
<gene>
    <name evidence="4" type="ORF">EDC61_10760</name>
</gene>
<evidence type="ECO:0000313" key="4">
    <source>
        <dbReference type="EMBL" id="TCS71922.1"/>
    </source>
</evidence>
<dbReference type="InterPro" id="IPR029787">
    <property type="entry name" value="Nucleotide_cyclase"/>
</dbReference>
<dbReference type="SMART" id="SM00267">
    <property type="entry name" value="GGDEF"/>
    <property type="match status" value="1"/>
</dbReference>
<dbReference type="PROSITE" id="PS50885">
    <property type="entry name" value="HAMP"/>
    <property type="match status" value="1"/>
</dbReference>
<reference evidence="4 5" key="1">
    <citation type="submission" date="2019-03" db="EMBL/GenBank/DDBJ databases">
        <title>Genomic Encyclopedia of Type Strains, Phase IV (KMG-IV): sequencing the most valuable type-strain genomes for metagenomic binning, comparative biology and taxonomic classification.</title>
        <authorList>
            <person name="Goeker M."/>
        </authorList>
    </citation>
    <scope>NUCLEOTIDE SEQUENCE [LARGE SCALE GENOMIC DNA]</scope>
    <source>
        <strain evidence="4 5">DSM 103923</strain>
    </source>
</reference>
<proteinExistence type="predicted"/>
<dbReference type="InterPro" id="IPR050706">
    <property type="entry name" value="Cyclic-di-GMP_PDE-like"/>
</dbReference>
<feature type="domain" description="HAMP" evidence="2">
    <location>
        <begin position="172"/>
        <end position="224"/>
    </location>
</feature>
<dbReference type="GO" id="GO:0007165">
    <property type="term" value="P:signal transduction"/>
    <property type="evidence" value="ECO:0007669"/>
    <property type="project" value="InterPro"/>
</dbReference>
<dbReference type="InterPro" id="IPR032244">
    <property type="entry name" value="LapD_MoxY_N"/>
</dbReference>
<dbReference type="Pfam" id="PF16448">
    <property type="entry name" value="LapD_MoxY_N"/>
    <property type="match status" value="1"/>
</dbReference>
<evidence type="ECO:0000313" key="5">
    <source>
        <dbReference type="Proteomes" id="UP000295135"/>
    </source>
</evidence>